<organism evidence="2 3">
    <name type="scientific">Acidiphilium iwatense</name>
    <dbReference type="NCBI Taxonomy" id="768198"/>
    <lineage>
        <taxon>Bacteria</taxon>
        <taxon>Pseudomonadati</taxon>
        <taxon>Pseudomonadota</taxon>
        <taxon>Alphaproteobacteria</taxon>
        <taxon>Acetobacterales</taxon>
        <taxon>Acidocellaceae</taxon>
        <taxon>Acidiphilium</taxon>
    </lineage>
</organism>
<gene>
    <name evidence="2" type="ORF">L2A60_01325</name>
</gene>
<feature type="compositionally biased region" description="Basic and acidic residues" evidence="1">
    <location>
        <begin position="234"/>
        <end position="245"/>
    </location>
</feature>
<comment type="caution">
    <text evidence="2">The sequence shown here is derived from an EMBL/GenBank/DDBJ whole genome shotgun (WGS) entry which is preliminary data.</text>
</comment>
<dbReference type="Gene3D" id="3.40.50.300">
    <property type="entry name" value="P-loop containing nucleotide triphosphate hydrolases"/>
    <property type="match status" value="1"/>
</dbReference>
<sequence length="245" mass="26527">MADRVIAEARQLALPFDEPESFAAADFIEAQSNAQARTALAAPESWVNRRLVLWGEAGCGKTNLGRLWVEARGAIVLEAARLREPVSPEGRDLLIEDIDIMAAPLAVLATLDRALAAQQSVLLTSRVPPARLAVEPADLASRLRASLTIQIEPAEESLLEALLLRLAAARQMTLTAPLRQFLLTRLPRRPSVLHEAVARLDRAALALGTAPSRRMAERLLAELADPPNHAGGSTERHETDMASLL</sequence>
<dbReference type="EMBL" id="JAKGBZ010000001">
    <property type="protein sequence ID" value="MCF3945326.1"/>
    <property type="molecule type" value="Genomic_DNA"/>
</dbReference>
<evidence type="ECO:0000313" key="2">
    <source>
        <dbReference type="EMBL" id="MCF3945326.1"/>
    </source>
</evidence>
<proteinExistence type="predicted"/>
<accession>A0ABS9DUC7</accession>
<dbReference type="Proteomes" id="UP001521209">
    <property type="component" value="Unassembled WGS sequence"/>
</dbReference>
<name>A0ABS9DUC7_9PROT</name>
<dbReference type="SUPFAM" id="SSF52540">
    <property type="entry name" value="P-loop containing nucleoside triphosphate hydrolases"/>
    <property type="match status" value="1"/>
</dbReference>
<protein>
    <submittedName>
        <fullName evidence="2">DnaA/Hda family protein</fullName>
    </submittedName>
</protein>
<evidence type="ECO:0000313" key="3">
    <source>
        <dbReference type="Proteomes" id="UP001521209"/>
    </source>
</evidence>
<dbReference type="Gene3D" id="1.10.8.60">
    <property type="match status" value="1"/>
</dbReference>
<dbReference type="RefSeq" id="WP_235702559.1">
    <property type="nucleotide sequence ID" value="NZ_JAKGBZ010000001.1"/>
</dbReference>
<keyword evidence="3" id="KW-1185">Reference proteome</keyword>
<feature type="region of interest" description="Disordered" evidence="1">
    <location>
        <begin position="224"/>
        <end position="245"/>
    </location>
</feature>
<evidence type="ECO:0000256" key="1">
    <source>
        <dbReference type="SAM" id="MobiDB-lite"/>
    </source>
</evidence>
<reference evidence="2 3" key="1">
    <citation type="submission" date="2022-01" db="EMBL/GenBank/DDBJ databases">
        <authorList>
            <person name="Won M."/>
            <person name="Kim S.-J."/>
            <person name="Kwon S.-W."/>
        </authorList>
    </citation>
    <scope>NUCLEOTIDE SEQUENCE [LARGE SCALE GENOMIC DNA]</scope>
    <source>
        <strain evidence="2 3">KCTC 23505</strain>
    </source>
</reference>
<dbReference type="InterPro" id="IPR027417">
    <property type="entry name" value="P-loop_NTPase"/>
</dbReference>